<accession>A0A0P0LXK4</accession>
<geneLocation type="plasmid" evidence="1">
    <name>pG6809-1</name>
</geneLocation>
<organism evidence="1">
    <name type="scientific">Enterobacter cloacae</name>
    <dbReference type="NCBI Taxonomy" id="550"/>
    <lineage>
        <taxon>Bacteria</taxon>
        <taxon>Pseudomonadati</taxon>
        <taxon>Pseudomonadota</taxon>
        <taxon>Gammaproteobacteria</taxon>
        <taxon>Enterobacterales</taxon>
        <taxon>Enterobacteriaceae</taxon>
        <taxon>Enterobacter</taxon>
        <taxon>Enterobacter cloacae complex</taxon>
    </lineage>
</organism>
<dbReference type="SUPFAM" id="SSF46785">
    <property type="entry name" value="Winged helix' DNA-binding domain"/>
    <property type="match status" value="1"/>
</dbReference>
<reference evidence="1" key="1">
    <citation type="submission" date="2015-07" db="EMBL/GenBank/DDBJ databases">
        <title>Co-Production of KPC-18 and VIM-1 Carbapenemases by Enterobacter cloacae.</title>
        <authorList>
            <person name="Doi Y."/>
        </authorList>
    </citation>
    <scope>NUCLEOTIDE SEQUENCE</scope>
    <source>
        <strain evidence="1">G6809</strain>
        <plasmid evidence="1">pG6809-1</plasmid>
    </source>
</reference>
<keyword evidence="1" id="KW-0614">Plasmid</keyword>
<dbReference type="EMBL" id="KT345945">
    <property type="protein sequence ID" value="ALK44059.1"/>
    <property type="molecule type" value="Genomic_DNA"/>
</dbReference>
<dbReference type="InterPro" id="IPR036388">
    <property type="entry name" value="WH-like_DNA-bd_sf"/>
</dbReference>
<dbReference type="InterPro" id="IPR036390">
    <property type="entry name" value="WH_DNA-bd_sf"/>
</dbReference>
<protein>
    <recommendedName>
        <fullName evidence="2">DNA-binding protein</fullName>
    </recommendedName>
</protein>
<name>A0A0P0LXK4_ENTCL</name>
<dbReference type="AlphaFoldDB" id="A0A0P0LXK4"/>
<proteinExistence type="predicted"/>
<dbReference type="Gene3D" id="1.10.10.10">
    <property type="entry name" value="Winged helix-like DNA-binding domain superfamily/Winged helix DNA-binding domain"/>
    <property type="match status" value="1"/>
</dbReference>
<evidence type="ECO:0000313" key="1">
    <source>
        <dbReference type="EMBL" id="ALK44059.1"/>
    </source>
</evidence>
<evidence type="ECO:0008006" key="2">
    <source>
        <dbReference type="Google" id="ProtNLM"/>
    </source>
</evidence>
<sequence length="319" mass="35579">MFEATAHTPTTTGLHAKPSMTSQEIAEMVGSRHDSVKRTIERLAKSGVITFPPMVEKPTAGRPATFYLFEAEQGKRDSIVVVAQLSPEFTARLVDRWRELESMFADRGTPAISRTYKEALVHLLHQVEENERLEKENEALGVALSNAKPKAILMDTICGTADELYGLNEAGRILGTSGAVLGALMDSLGDVYVKRKYTTVNAVSLFFTALLEGFNYRFCPVWDKALDTLIEEGTLLEVRNGIALFERDAQLYEVFVGAGFNHFGHLISLNTKAIDESVMRRPSFRVMDKLQRHVNAELLRVAKEKERELQTMIGSLIAE</sequence>